<dbReference type="InterPro" id="IPR018490">
    <property type="entry name" value="cNMP-bd_dom_sf"/>
</dbReference>
<dbReference type="PANTHER" id="PTHR24567">
    <property type="entry name" value="CRP FAMILY TRANSCRIPTIONAL REGULATORY PROTEIN"/>
    <property type="match status" value="1"/>
</dbReference>
<dbReference type="InterPro" id="IPR050397">
    <property type="entry name" value="Env_Response_Regulators"/>
</dbReference>
<dbReference type="SUPFAM" id="SSF51206">
    <property type="entry name" value="cAMP-binding domain-like"/>
    <property type="match status" value="1"/>
</dbReference>
<accession>C0N1U9</accession>
<dbReference type="SUPFAM" id="SSF46785">
    <property type="entry name" value="Winged helix' DNA-binding domain"/>
    <property type="match status" value="1"/>
</dbReference>
<dbReference type="PROSITE" id="PS00888">
    <property type="entry name" value="CNMP_BINDING_1"/>
    <property type="match status" value="1"/>
</dbReference>
<dbReference type="Proteomes" id="UP000004679">
    <property type="component" value="Unassembled WGS sequence"/>
</dbReference>
<dbReference type="SMART" id="SM00419">
    <property type="entry name" value="HTH_CRP"/>
    <property type="match status" value="1"/>
</dbReference>
<dbReference type="PANTHER" id="PTHR24567:SF68">
    <property type="entry name" value="DNA-BINDING TRANSCRIPTIONAL DUAL REGULATOR CRP"/>
    <property type="match status" value="1"/>
</dbReference>
<dbReference type="Pfam" id="PF00027">
    <property type="entry name" value="cNMP_binding"/>
    <property type="match status" value="1"/>
</dbReference>
<evidence type="ECO:0000259" key="5">
    <source>
        <dbReference type="PROSITE" id="PS51063"/>
    </source>
</evidence>
<dbReference type="PROSITE" id="PS50042">
    <property type="entry name" value="CNMP_BINDING_3"/>
    <property type="match status" value="1"/>
</dbReference>
<feature type="domain" description="Cyclic nucleotide-binding" evidence="4">
    <location>
        <begin position="25"/>
        <end position="107"/>
    </location>
</feature>
<keyword evidence="2" id="KW-0238">DNA-binding</keyword>
<evidence type="ECO:0000256" key="1">
    <source>
        <dbReference type="ARBA" id="ARBA00023015"/>
    </source>
</evidence>
<dbReference type="Gene3D" id="2.60.120.10">
    <property type="entry name" value="Jelly Rolls"/>
    <property type="match status" value="1"/>
</dbReference>
<sequence>MEYHKHKALEEGLADFFHVCHSKFYPAKNIVIRPGDPADTLYYIREGSVTVCMENEEGEELIVAYLNQGDFIGEIGFFSEVGDRMVTIRAKTDVRTEEVSYQQLRTLADTQLKNCYATLIYTIGEQMASRLLSTTRKATDLAFLDVAGRVEAALQELALQPDAMRHPQGIQIKITRQEISRMVGCSREMVGRVLKELQEDGTIWAHGKTVVVYDEANRHKNPVVKKL</sequence>
<dbReference type="InterPro" id="IPR014710">
    <property type="entry name" value="RmlC-like_jellyroll"/>
</dbReference>
<evidence type="ECO:0000313" key="6">
    <source>
        <dbReference type="EMBL" id="EEF81209.1"/>
    </source>
</evidence>
<gene>
    <name evidence="6" type="ORF">MDMS009_201</name>
</gene>
<dbReference type="HOGENOM" id="CLU_075053_3_5_6"/>
<dbReference type="GO" id="GO:0003700">
    <property type="term" value="F:DNA-binding transcription factor activity"/>
    <property type="evidence" value="ECO:0007669"/>
    <property type="project" value="TreeGrafter"/>
</dbReference>
<keyword evidence="3" id="KW-0804">Transcription</keyword>
<dbReference type="Gene3D" id="1.10.10.10">
    <property type="entry name" value="Winged helix-like DNA-binding domain superfamily/Winged helix DNA-binding domain"/>
    <property type="match status" value="1"/>
</dbReference>
<organism evidence="6 7">
    <name type="scientific">Methylophaga thiooxydans DMS010</name>
    <dbReference type="NCBI Taxonomy" id="637616"/>
    <lineage>
        <taxon>Bacteria</taxon>
        <taxon>Pseudomonadati</taxon>
        <taxon>Pseudomonadota</taxon>
        <taxon>Gammaproteobacteria</taxon>
        <taxon>Thiotrichales</taxon>
        <taxon>Piscirickettsiaceae</taxon>
        <taxon>Methylophaga</taxon>
    </lineage>
</organism>
<dbReference type="SMART" id="SM00100">
    <property type="entry name" value="cNMP"/>
    <property type="match status" value="1"/>
</dbReference>
<proteinExistence type="predicted"/>
<dbReference type="GO" id="GO:0005829">
    <property type="term" value="C:cytosol"/>
    <property type="evidence" value="ECO:0007669"/>
    <property type="project" value="TreeGrafter"/>
</dbReference>
<dbReference type="NCBIfam" id="NF008732">
    <property type="entry name" value="PRK11753.1"/>
    <property type="match status" value="1"/>
</dbReference>
<feature type="domain" description="HTH crp-type" evidence="5">
    <location>
        <begin position="144"/>
        <end position="216"/>
    </location>
</feature>
<name>C0N1U9_9GAMM</name>
<evidence type="ECO:0000256" key="3">
    <source>
        <dbReference type="ARBA" id="ARBA00023163"/>
    </source>
</evidence>
<dbReference type="PROSITE" id="PS51063">
    <property type="entry name" value="HTH_CRP_2"/>
    <property type="match status" value="1"/>
</dbReference>
<dbReference type="Pfam" id="PF00325">
    <property type="entry name" value="Crp"/>
    <property type="match status" value="1"/>
</dbReference>
<dbReference type="EMBL" id="GG657883">
    <property type="protein sequence ID" value="EEF81209.1"/>
    <property type="molecule type" value="Genomic_DNA"/>
</dbReference>
<dbReference type="InterPro" id="IPR036388">
    <property type="entry name" value="WH-like_DNA-bd_sf"/>
</dbReference>
<keyword evidence="1" id="KW-0805">Transcription regulation</keyword>
<evidence type="ECO:0000313" key="7">
    <source>
        <dbReference type="Proteomes" id="UP000004679"/>
    </source>
</evidence>
<dbReference type="CDD" id="cd00038">
    <property type="entry name" value="CAP_ED"/>
    <property type="match status" value="1"/>
</dbReference>
<evidence type="ECO:0000256" key="2">
    <source>
        <dbReference type="ARBA" id="ARBA00023125"/>
    </source>
</evidence>
<dbReference type="OrthoDB" id="61906at2"/>
<reference evidence="6 7" key="1">
    <citation type="journal article" date="2011" name="J. Bacteriol.">
        <title>Draft genome sequence of the chemolithoheterotrophic, halophilic methylotroph Methylophaga thiooxydans DMS010.</title>
        <authorList>
            <person name="Boden R."/>
            <person name="Ferriera S."/>
            <person name="Johnson J."/>
            <person name="Kelly D.P."/>
            <person name="Murrell J.C."/>
            <person name="Schafer H."/>
        </authorList>
    </citation>
    <scope>NUCLEOTIDE SEQUENCE [LARGE SCALE GENOMIC DNA]</scope>
    <source>
        <strain evidence="6 7">DMS010</strain>
    </source>
</reference>
<protein>
    <submittedName>
        <fullName evidence="6">Cyclic nucleotide-binding domain protein</fullName>
    </submittedName>
</protein>
<dbReference type="PRINTS" id="PR00034">
    <property type="entry name" value="HTHCRP"/>
</dbReference>
<dbReference type="InterPro" id="IPR036390">
    <property type="entry name" value="WH_DNA-bd_sf"/>
</dbReference>
<keyword evidence="7" id="KW-1185">Reference proteome</keyword>
<dbReference type="InterPro" id="IPR018488">
    <property type="entry name" value="cNMP-bd_CS"/>
</dbReference>
<dbReference type="FunFam" id="1.10.10.10:FF:000006">
    <property type="entry name" value="cAMP-activated global transcriptional regulator CRP"/>
    <property type="match status" value="1"/>
</dbReference>
<evidence type="ECO:0000259" key="4">
    <source>
        <dbReference type="PROSITE" id="PS50042"/>
    </source>
</evidence>
<dbReference type="AlphaFoldDB" id="C0N1U9"/>
<dbReference type="InterPro" id="IPR000595">
    <property type="entry name" value="cNMP-bd_dom"/>
</dbReference>
<dbReference type="GO" id="GO:0003677">
    <property type="term" value="F:DNA binding"/>
    <property type="evidence" value="ECO:0007669"/>
    <property type="project" value="UniProtKB-KW"/>
</dbReference>
<dbReference type="RefSeq" id="WP_008289991.1">
    <property type="nucleotide sequence ID" value="NZ_GG657883.1"/>
</dbReference>
<dbReference type="InterPro" id="IPR012318">
    <property type="entry name" value="HTH_CRP"/>
</dbReference>